<accession>A0A838L4X7</accession>
<dbReference type="Proteomes" id="UP000570166">
    <property type="component" value="Unassembled WGS sequence"/>
</dbReference>
<reference evidence="1 2" key="1">
    <citation type="submission" date="2020-07" db="EMBL/GenBank/DDBJ databases">
        <authorList>
            <person name="Sun Q."/>
        </authorList>
    </citation>
    <scope>NUCLEOTIDE SEQUENCE [LARGE SCALE GENOMIC DNA]</scope>
    <source>
        <strain evidence="1 2">CGMCC 1.13654</strain>
    </source>
</reference>
<protein>
    <submittedName>
        <fullName evidence="1">Uncharacterized protein</fullName>
    </submittedName>
</protein>
<name>A0A838L4X7_9SPHN</name>
<dbReference type="AlphaFoldDB" id="A0A838L4X7"/>
<evidence type="ECO:0000313" key="1">
    <source>
        <dbReference type="EMBL" id="MBA2934077.1"/>
    </source>
</evidence>
<proteinExistence type="predicted"/>
<dbReference type="EMBL" id="JACEIB010000006">
    <property type="protein sequence ID" value="MBA2934077.1"/>
    <property type="molecule type" value="Genomic_DNA"/>
</dbReference>
<gene>
    <name evidence="1" type="ORF">HZF05_08185</name>
</gene>
<organism evidence="1 2">
    <name type="scientific">Sphingomonas chungangi</name>
    <dbReference type="NCBI Taxonomy" id="2683589"/>
    <lineage>
        <taxon>Bacteria</taxon>
        <taxon>Pseudomonadati</taxon>
        <taxon>Pseudomonadota</taxon>
        <taxon>Alphaproteobacteria</taxon>
        <taxon>Sphingomonadales</taxon>
        <taxon>Sphingomonadaceae</taxon>
        <taxon>Sphingomonas</taxon>
    </lineage>
</organism>
<sequence>MLLVPLTPTASAQLPRLAFHGETRLIAAGPLPGSLVVEGRRSDLAGLLRHSTLILAVPPGGCRSGAAA</sequence>
<keyword evidence="2" id="KW-1185">Reference proteome</keyword>
<comment type="caution">
    <text evidence="1">The sequence shown here is derived from an EMBL/GenBank/DDBJ whole genome shotgun (WGS) entry which is preliminary data.</text>
</comment>
<evidence type="ECO:0000313" key="2">
    <source>
        <dbReference type="Proteomes" id="UP000570166"/>
    </source>
</evidence>